<evidence type="ECO:0000313" key="2">
    <source>
        <dbReference type="EMBL" id="GJD52974.1"/>
    </source>
</evidence>
<accession>A0ABQ4R727</accession>
<keyword evidence="3" id="KW-1185">Reference proteome</keyword>
<proteinExistence type="predicted"/>
<dbReference type="EMBL" id="BPQH01000023">
    <property type="protein sequence ID" value="GJD52974.1"/>
    <property type="molecule type" value="Genomic_DNA"/>
</dbReference>
<name>A0ABQ4R727_9HYPH</name>
<reference evidence="2" key="1">
    <citation type="journal article" date="2021" name="Front. Microbiol.">
        <title>Comprehensive Comparative Genomics and Phenotyping of Methylobacterium Species.</title>
        <authorList>
            <person name="Alessa O."/>
            <person name="Ogura Y."/>
            <person name="Fujitani Y."/>
            <person name="Takami H."/>
            <person name="Hayashi T."/>
            <person name="Sahin N."/>
            <person name="Tani A."/>
        </authorList>
    </citation>
    <scope>NUCLEOTIDE SEQUENCE</scope>
    <source>
        <strain evidence="2">KCTC 52305</strain>
    </source>
</reference>
<evidence type="ECO:0000313" key="3">
    <source>
        <dbReference type="Proteomes" id="UP001055167"/>
    </source>
</evidence>
<gene>
    <name evidence="2" type="ORF">OPKNFCMD_5742</name>
</gene>
<organism evidence="2 3">
    <name type="scientific">Methylobacterium crusticola</name>
    <dbReference type="NCBI Taxonomy" id="1697972"/>
    <lineage>
        <taxon>Bacteria</taxon>
        <taxon>Pseudomonadati</taxon>
        <taxon>Pseudomonadota</taxon>
        <taxon>Alphaproteobacteria</taxon>
        <taxon>Hyphomicrobiales</taxon>
        <taxon>Methylobacteriaceae</taxon>
        <taxon>Methylobacterium</taxon>
    </lineage>
</organism>
<dbReference type="Proteomes" id="UP001055167">
    <property type="component" value="Unassembled WGS sequence"/>
</dbReference>
<sequence length="93" mass="9046">MRIPAGAASLVLAAVLAGGTGRPCTAGPADEAVTVQRSGAAPSRAGPPETFTGAVRVDPLLRETPPRPGSPAGSSPSSPGPARPGTPTRSARP</sequence>
<comment type="caution">
    <text evidence="2">The sequence shown here is derived from an EMBL/GenBank/DDBJ whole genome shotgun (WGS) entry which is preliminary data.</text>
</comment>
<evidence type="ECO:0000256" key="1">
    <source>
        <dbReference type="SAM" id="MobiDB-lite"/>
    </source>
</evidence>
<protein>
    <submittedName>
        <fullName evidence="2">Uncharacterized protein</fullName>
    </submittedName>
</protein>
<reference evidence="2" key="2">
    <citation type="submission" date="2021-08" db="EMBL/GenBank/DDBJ databases">
        <authorList>
            <person name="Tani A."/>
            <person name="Ola A."/>
            <person name="Ogura Y."/>
            <person name="Katsura K."/>
            <person name="Hayashi T."/>
        </authorList>
    </citation>
    <scope>NUCLEOTIDE SEQUENCE</scope>
    <source>
        <strain evidence="2">KCTC 52305</strain>
    </source>
</reference>
<feature type="region of interest" description="Disordered" evidence="1">
    <location>
        <begin position="36"/>
        <end position="93"/>
    </location>
</feature>